<dbReference type="OrthoDB" id="5302720at2759"/>
<feature type="signal peptide" evidence="4">
    <location>
        <begin position="1"/>
        <end position="20"/>
    </location>
</feature>
<dbReference type="AlphaFoldDB" id="A0A8K0QZL3"/>
<evidence type="ECO:0000256" key="1">
    <source>
        <dbReference type="ARBA" id="ARBA00022729"/>
    </source>
</evidence>
<dbReference type="SUPFAM" id="SSF48230">
    <property type="entry name" value="Chondroitin AC/alginate lyase"/>
    <property type="match status" value="1"/>
</dbReference>
<keyword evidence="2 6" id="KW-0456">Lyase</keyword>
<feature type="chain" id="PRO_5035433429" evidence="4">
    <location>
        <begin position="21"/>
        <end position="499"/>
    </location>
</feature>
<evidence type="ECO:0000256" key="4">
    <source>
        <dbReference type="SAM" id="SignalP"/>
    </source>
</evidence>
<evidence type="ECO:0000256" key="2">
    <source>
        <dbReference type="ARBA" id="ARBA00023239"/>
    </source>
</evidence>
<dbReference type="Gene3D" id="1.50.10.100">
    <property type="entry name" value="Chondroitin AC/alginate lyase"/>
    <property type="match status" value="1"/>
</dbReference>
<dbReference type="EMBL" id="JAGMVJ010000016">
    <property type="protein sequence ID" value="KAH7079523.1"/>
    <property type="molecule type" value="Genomic_DNA"/>
</dbReference>
<feature type="compositionally biased region" description="Basic residues" evidence="3">
    <location>
        <begin position="484"/>
        <end position="499"/>
    </location>
</feature>
<comment type="caution">
    <text evidence="6">The sequence shown here is derived from an EMBL/GenBank/DDBJ whole genome shotgun (WGS) entry which is preliminary data.</text>
</comment>
<evidence type="ECO:0000313" key="6">
    <source>
        <dbReference type="EMBL" id="KAH7079523.1"/>
    </source>
</evidence>
<sequence length="499" mass="54629">MPSLSSCLLLLSLLLPFVTSFTHPGLAVNKADIARIKTKLAARKNPWQASWDKLLSLKYSQATYVNQAVSRVHRGQYDGAASNAKLLWHDVAAAFNLGLRWKIEGNESYAEAASNILGAWGRTLKNLDDTDDQYLFAGLQGSELVNAAELIRDYPSFESSGNAKAFRAMFQDVFLSKNIFFLNHQAPSEHNVKHFHANWELCNMASVLAFGIYTDNTTLFDYAIDYFKNGDGNGGINNAFTNLVKEPGTGTIMAQPQEAGRDQGHTALDFQLHGVIAQQAWNQGVDLYGYNNSRILQGAEYFARYNLGNDVPFEPWTNNIQTFTTISNASRGATRPTWELLYAHYIQVKGLKAPWTTLYRNHTIYKTGYETGIGAGGDTSGQYDGLGWGSLLHRLDEDDVQEAQSAASTAVPVASSTAAPVQSTLVAVSRTTSHVSSSTPSVSYTSSKPNSSKEASTRTVAVTPITPSQSANATPEPHPPVTSIHRKPNACARRSRHRI</sequence>
<protein>
    <submittedName>
        <fullName evidence="6">Chondroitin AC/alginate lyase</fullName>
    </submittedName>
</protein>
<reference evidence="6" key="1">
    <citation type="journal article" date="2021" name="Nat. Commun.">
        <title>Genetic determinants of endophytism in the Arabidopsis root mycobiome.</title>
        <authorList>
            <person name="Mesny F."/>
            <person name="Miyauchi S."/>
            <person name="Thiergart T."/>
            <person name="Pickel B."/>
            <person name="Atanasova L."/>
            <person name="Karlsson M."/>
            <person name="Huettel B."/>
            <person name="Barry K.W."/>
            <person name="Haridas S."/>
            <person name="Chen C."/>
            <person name="Bauer D."/>
            <person name="Andreopoulos W."/>
            <person name="Pangilinan J."/>
            <person name="LaButti K."/>
            <person name="Riley R."/>
            <person name="Lipzen A."/>
            <person name="Clum A."/>
            <person name="Drula E."/>
            <person name="Henrissat B."/>
            <person name="Kohler A."/>
            <person name="Grigoriev I.V."/>
            <person name="Martin F.M."/>
            <person name="Hacquard S."/>
        </authorList>
    </citation>
    <scope>NUCLEOTIDE SEQUENCE</scope>
    <source>
        <strain evidence="6">MPI-SDFR-AT-0120</strain>
    </source>
</reference>
<dbReference type="Pfam" id="PF05426">
    <property type="entry name" value="Alginate_lyase"/>
    <property type="match status" value="1"/>
</dbReference>
<evidence type="ECO:0000313" key="7">
    <source>
        <dbReference type="Proteomes" id="UP000813461"/>
    </source>
</evidence>
<accession>A0A8K0QZL3</accession>
<feature type="compositionally biased region" description="Polar residues" evidence="3">
    <location>
        <begin position="448"/>
        <end position="473"/>
    </location>
</feature>
<feature type="domain" description="Alginate lyase" evidence="5">
    <location>
        <begin position="67"/>
        <end position="307"/>
    </location>
</feature>
<dbReference type="GO" id="GO:0016829">
    <property type="term" value="F:lyase activity"/>
    <property type="evidence" value="ECO:0007669"/>
    <property type="project" value="UniProtKB-KW"/>
</dbReference>
<feature type="region of interest" description="Disordered" evidence="3">
    <location>
        <begin position="431"/>
        <end position="499"/>
    </location>
</feature>
<evidence type="ECO:0000256" key="3">
    <source>
        <dbReference type="SAM" id="MobiDB-lite"/>
    </source>
</evidence>
<keyword evidence="1 4" id="KW-0732">Signal</keyword>
<dbReference type="InterPro" id="IPR008397">
    <property type="entry name" value="Alginate_lyase_dom"/>
</dbReference>
<keyword evidence="7" id="KW-1185">Reference proteome</keyword>
<gene>
    <name evidence="6" type="ORF">FB567DRAFT_123651</name>
</gene>
<dbReference type="InterPro" id="IPR008929">
    <property type="entry name" value="Chondroitin_lyas"/>
</dbReference>
<organism evidence="6 7">
    <name type="scientific">Paraphoma chrysanthemicola</name>
    <dbReference type="NCBI Taxonomy" id="798071"/>
    <lineage>
        <taxon>Eukaryota</taxon>
        <taxon>Fungi</taxon>
        <taxon>Dikarya</taxon>
        <taxon>Ascomycota</taxon>
        <taxon>Pezizomycotina</taxon>
        <taxon>Dothideomycetes</taxon>
        <taxon>Pleosporomycetidae</taxon>
        <taxon>Pleosporales</taxon>
        <taxon>Pleosporineae</taxon>
        <taxon>Phaeosphaeriaceae</taxon>
        <taxon>Paraphoma</taxon>
    </lineage>
</organism>
<name>A0A8K0QZL3_9PLEO</name>
<evidence type="ECO:0000259" key="5">
    <source>
        <dbReference type="Pfam" id="PF05426"/>
    </source>
</evidence>
<dbReference type="GO" id="GO:0042597">
    <property type="term" value="C:periplasmic space"/>
    <property type="evidence" value="ECO:0007669"/>
    <property type="project" value="InterPro"/>
</dbReference>
<feature type="compositionally biased region" description="Low complexity" evidence="3">
    <location>
        <begin position="431"/>
        <end position="447"/>
    </location>
</feature>
<dbReference type="Proteomes" id="UP000813461">
    <property type="component" value="Unassembled WGS sequence"/>
</dbReference>
<proteinExistence type="predicted"/>